<feature type="region of interest" description="Disordered" evidence="1">
    <location>
        <begin position="22"/>
        <end position="48"/>
    </location>
</feature>
<dbReference type="EMBL" id="AGNL01021155">
    <property type="protein sequence ID" value="EJK60392.1"/>
    <property type="molecule type" value="Genomic_DNA"/>
</dbReference>
<organism evidence="2 3">
    <name type="scientific">Thalassiosira oceanica</name>
    <name type="common">Marine diatom</name>
    <dbReference type="NCBI Taxonomy" id="159749"/>
    <lineage>
        <taxon>Eukaryota</taxon>
        <taxon>Sar</taxon>
        <taxon>Stramenopiles</taxon>
        <taxon>Ochrophyta</taxon>
        <taxon>Bacillariophyta</taxon>
        <taxon>Coscinodiscophyceae</taxon>
        <taxon>Thalassiosirophycidae</taxon>
        <taxon>Thalassiosirales</taxon>
        <taxon>Thalassiosiraceae</taxon>
        <taxon>Thalassiosira</taxon>
    </lineage>
</organism>
<dbReference type="Proteomes" id="UP000266841">
    <property type="component" value="Unassembled WGS sequence"/>
</dbReference>
<feature type="compositionally biased region" description="Basic and acidic residues" evidence="1">
    <location>
        <begin position="199"/>
        <end position="220"/>
    </location>
</feature>
<reference evidence="2 3" key="1">
    <citation type="journal article" date="2012" name="Genome Biol.">
        <title>Genome and low-iron response of an oceanic diatom adapted to chronic iron limitation.</title>
        <authorList>
            <person name="Lommer M."/>
            <person name="Specht M."/>
            <person name="Roy A.S."/>
            <person name="Kraemer L."/>
            <person name="Andreson R."/>
            <person name="Gutowska M.A."/>
            <person name="Wolf J."/>
            <person name="Bergner S.V."/>
            <person name="Schilhabel M.B."/>
            <person name="Klostermeier U.C."/>
            <person name="Beiko R.G."/>
            <person name="Rosenstiel P."/>
            <person name="Hippler M."/>
            <person name="Laroche J."/>
        </authorList>
    </citation>
    <scope>NUCLEOTIDE SEQUENCE [LARGE SCALE GENOMIC DNA]</scope>
    <source>
        <strain evidence="2 3">CCMP1005</strain>
    </source>
</reference>
<dbReference type="AlphaFoldDB" id="K0SPR6"/>
<feature type="compositionally biased region" description="Basic and acidic residues" evidence="1">
    <location>
        <begin position="35"/>
        <end position="46"/>
    </location>
</feature>
<feature type="non-terminal residue" evidence="2">
    <location>
        <position position="293"/>
    </location>
</feature>
<protein>
    <submittedName>
        <fullName evidence="2">Uncharacterized protein</fullName>
    </submittedName>
</protein>
<proteinExistence type="predicted"/>
<name>K0SPR6_THAOC</name>
<evidence type="ECO:0000313" key="3">
    <source>
        <dbReference type="Proteomes" id="UP000266841"/>
    </source>
</evidence>
<gene>
    <name evidence="2" type="ORF">THAOC_19264</name>
</gene>
<feature type="compositionally biased region" description="Basic and acidic residues" evidence="1">
    <location>
        <begin position="251"/>
        <end position="269"/>
    </location>
</feature>
<accession>K0SPR6</accession>
<comment type="caution">
    <text evidence="2">The sequence shown here is derived from an EMBL/GenBank/DDBJ whole genome shotgun (WGS) entry which is preliminary data.</text>
</comment>
<feature type="region of interest" description="Disordered" evidence="1">
    <location>
        <begin position="171"/>
        <end position="293"/>
    </location>
</feature>
<evidence type="ECO:0000313" key="2">
    <source>
        <dbReference type="EMBL" id="EJK60392.1"/>
    </source>
</evidence>
<evidence type="ECO:0000256" key="1">
    <source>
        <dbReference type="SAM" id="MobiDB-lite"/>
    </source>
</evidence>
<keyword evidence="3" id="KW-1185">Reference proteome</keyword>
<sequence>MARCPPALMPFDGTALRLAAPMLGRDGPRAGGVERGGRGESDEARRSLSSSNGALIAYLDDKIRGARGRGDRVACTALGAWLTELHLCEREAAAGASSSTSGTPATGPAKQARTMLRQHLSSYVRDMDPTTVLGILEGHGVGAGEVAGYAAAAGDVGAAVEAALSGEDEKVSFGSNSGGLGGLWKEQEGGLAGTGKKQKQTERCARRPPRPERLAHREGRAALPQARADAPLPRPGGGVAELRLALPRRPQRAEDAPGVHELRAEEGGRRGRGPGGGAGSVPPPARPDRGPGS</sequence>